<proteinExistence type="predicted"/>
<dbReference type="RefSeq" id="WP_259542337.1">
    <property type="nucleotide sequence ID" value="NZ_JANLCJ010000025.1"/>
</dbReference>
<organism evidence="1 2">
    <name type="scientific">Herbiconiux daphne</name>
    <dbReference type="NCBI Taxonomy" id="2970914"/>
    <lineage>
        <taxon>Bacteria</taxon>
        <taxon>Bacillati</taxon>
        <taxon>Actinomycetota</taxon>
        <taxon>Actinomycetes</taxon>
        <taxon>Micrococcales</taxon>
        <taxon>Microbacteriaceae</taxon>
        <taxon>Herbiconiux</taxon>
    </lineage>
</organism>
<dbReference type="EMBL" id="JANLCJ010000025">
    <property type="protein sequence ID" value="MCS5736415.1"/>
    <property type="molecule type" value="Genomic_DNA"/>
</dbReference>
<evidence type="ECO:0000313" key="2">
    <source>
        <dbReference type="Proteomes" id="UP001165586"/>
    </source>
</evidence>
<evidence type="ECO:0000313" key="1">
    <source>
        <dbReference type="EMBL" id="MCS5736415.1"/>
    </source>
</evidence>
<accession>A0ABT2H8Z7</accession>
<comment type="caution">
    <text evidence="1">The sequence shown here is derived from an EMBL/GenBank/DDBJ whole genome shotgun (WGS) entry which is preliminary data.</text>
</comment>
<dbReference type="Proteomes" id="UP001165586">
    <property type="component" value="Unassembled WGS sequence"/>
</dbReference>
<name>A0ABT2H8Z7_9MICO</name>
<gene>
    <name evidence="1" type="ORF">N1032_22020</name>
</gene>
<keyword evidence="2" id="KW-1185">Reference proteome</keyword>
<sequence length="265" mass="28857">MVKLVQFGAYTAATRKDAADLPKLEVKVKADVELAEIARTEIEQLDSAIIADAEAFTSFVARSHGTSMTALLDAHYIDLAVKTAIAAKATREIINADFDDLDTLQKREGAYRQVARAQVEVSRQLTSYDLGSKPEDYATFLHMNVINDFILATAKGGAVSTESVRELATRIGGYALGGLGLVKDHVFLGQNVTKGKFSKDTDFDFSEVYGVTAHKEALFIALNGLTTRATVDTNSGNDILITKFNLYKKAIRPELVRVFRTVASA</sequence>
<protein>
    <submittedName>
        <fullName evidence="1">Uncharacterized protein</fullName>
    </submittedName>
</protein>
<reference evidence="1" key="1">
    <citation type="submission" date="2022-08" db="EMBL/GenBank/DDBJ databases">
        <authorList>
            <person name="Deng Y."/>
            <person name="Han X.-F."/>
            <person name="Zhang Y.-Q."/>
        </authorList>
    </citation>
    <scope>NUCLEOTIDE SEQUENCE</scope>
    <source>
        <strain evidence="1">CPCC 203386</strain>
    </source>
</reference>